<sequence length="122" mass="14005">MVKCFLCPFSPSTSVPTVVMFFPSFEMLQSIIDSNDVCYDMYIVYGYVMPWHTTCFPSAICFMPDEDLEMVKCFLCPFSPSTSVPTVVMFFPSFEMLQSIIDSNDVCYDMYIVYDVPYLSLA</sequence>
<protein>
    <submittedName>
        <fullName evidence="1">Uncharacterized protein</fullName>
    </submittedName>
</protein>
<dbReference type="EMBL" id="DUZY01000001">
    <property type="protein sequence ID" value="DAD18643.1"/>
    <property type="molecule type" value="Genomic_DNA"/>
</dbReference>
<name>A0A822XG26_NELNU</name>
<accession>A0A822XG26</accession>
<evidence type="ECO:0000313" key="2">
    <source>
        <dbReference type="Proteomes" id="UP000607653"/>
    </source>
</evidence>
<dbReference type="AlphaFoldDB" id="A0A822XG26"/>
<reference evidence="1 2" key="1">
    <citation type="journal article" date="2020" name="Mol. Biol. Evol.">
        <title>Distinct Expression and Methylation Patterns for Genes with Different Fates following a Single Whole-Genome Duplication in Flowering Plants.</title>
        <authorList>
            <person name="Shi T."/>
            <person name="Rahmani R.S."/>
            <person name="Gugger P.F."/>
            <person name="Wang M."/>
            <person name="Li H."/>
            <person name="Zhang Y."/>
            <person name="Li Z."/>
            <person name="Wang Q."/>
            <person name="Van de Peer Y."/>
            <person name="Marchal K."/>
            <person name="Chen J."/>
        </authorList>
    </citation>
    <scope>NUCLEOTIDE SEQUENCE [LARGE SCALE GENOMIC DNA]</scope>
    <source>
        <tissue evidence="1">Leaf</tissue>
    </source>
</reference>
<comment type="caution">
    <text evidence="1">The sequence shown here is derived from an EMBL/GenBank/DDBJ whole genome shotgun (WGS) entry which is preliminary data.</text>
</comment>
<organism evidence="1 2">
    <name type="scientific">Nelumbo nucifera</name>
    <name type="common">Sacred lotus</name>
    <dbReference type="NCBI Taxonomy" id="4432"/>
    <lineage>
        <taxon>Eukaryota</taxon>
        <taxon>Viridiplantae</taxon>
        <taxon>Streptophyta</taxon>
        <taxon>Embryophyta</taxon>
        <taxon>Tracheophyta</taxon>
        <taxon>Spermatophyta</taxon>
        <taxon>Magnoliopsida</taxon>
        <taxon>Proteales</taxon>
        <taxon>Nelumbonaceae</taxon>
        <taxon>Nelumbo</taxon>
    </lineage>
</organism>
<proteinExistence type="predicted"/>
<dbReference type="Proteomes" id="UP000607653">
    <property type="component" value="Unassembled WGS sequence"/>
</dbReference>
<keyword evidence="2" id="KW-1185">Reference proteome</keyword>
<evidence type="ECO:0000313" key="1">
    <source>
        <dbReference type="EMBL" id="DAD18643.1"/>
    </source>
</evidence>
<gene>
    <name evidence="1" type="ORF">HUJ06_020106</name>
</gene>